<evidence type="ECO:0000313" key="4">
    <source>
        <dbReference type="Proteomes" id="UP000037558"/>
    </source>
</evidence>
<proteinExistence type="predicted"/>
<organism evidence="3 4">
    <name type="scientific">Priestia koreensis</name>
    <dbReference type="NCBI Taxonomy" id="284581"/>
    <lineage>
        <taxon>Bacteria</taxon>
        <taxon>Bacillati</taxon>
        <taxon>Bacillota</taxon>
        <taxon>Bacilli</taxon>
        <taxon>Bacillales</taxon>
        <taxon>Bacillaceae</taxon>
        <taxon>Priestia</taxon>
    </lineage>
</organism>
<dbReference type="PATRIC" id="fig|284581.3.peg.4594"/>
<feature type="coiled-coil region" evidence="1">
    <location>
        <begin position="34"/>
        <end position="119"/>
    </location>
</feature>
<name>A0A0M0L920_9BACI</name>
<keyword evidence="4" id="KW-1185">Reference proteome</keyword>
<feature type="region of interest" description="Disordered" evidence="2">
    <location>
        <begin position="188"/>
        <end position="224"/>
    </location>
</feature>
<dbReference type="AlphaFoldDB" id="A0A0M0L920"/>
<dbReference type="Proteomes" id="UP000037558">
    <property type="component" value="Unassembled WGS sequence"/>
</dbReference>
<evidence type="ECO:0000256" key="2">
    <source>
        <dbReference type="SAM" id="MobiDB-lite"/>
    </source>
</evidence>
<comment type="caution">
    <text evidence="3">The sequence shown here is derived from an EMBL/GenBank/DDBJ whole genome shotgun (WGS) entry which is preliminary data.</text>
</comment>
<keyword evidence="1" id="KW-0175">Coiled coil</keyword>
<reference evidence="4" key="1">
    <citation type="submission" date="2015-08" db="EMBL/GenBank/DDBJ databases">
        <title>Fjat-14210 dsm16467.</title>
        <authorList>
            <person name="Liu B."/>
            <person name="Wang J."/>
            <person name="Zhu Y."/>
            <person name="Liu G."/>
            <person name="Chen Q."/>
            <person name="Chen Z."/>
            <person name="Lan J."/>
            <person name="Che J."/>
            <person name="Ge C."/>
            <person name="Shi H."/>
            <person name="Pan Z."/>
            <person name="Liu X."/>
        </authorList>
    </citation>
    <scope>NUCLEOTIDE SEQUENCE [LARGE SCALE GENOMIC DNA]</scope>
    <source>
        <strain evidence="4">DSM 16467</strain>
    </source>
</reference>
<accession>A0A0M0L920</accession>
<dbReference type="EMBL" id="LILC01000007">
    <property type="protein sequence ID" value="KOO47586.1"/>
    <property type="molecule type" value="Genomic_DNA"/>
</dbReference>
<feature type="compositionally biased region" description="Polar residues" evidence="2">
    <location>
        <begin position="202"/>
        <end position="217"/>
    </location>
</feature>
<dbReference type="STRING" id="284581.AMD01_05975"/>
<sequence length="224" mass="26136">MWKWFRSQPKIETVKKIVAEPREHHSAHQFTKSNDEMTAKLNTIGKQMKELQRLEQMEKKVQELDRLEQMEKQLLHLQEKKPDDSKEMMSKLEQSLQTIERLQKKFEQLEAHSPSYMEKKLDGMEQKLESLINQPPIIVEKLFVEKIMFDKVDLSNNFGQLGIKDLSGRLNIGKTFGLADEDLKKTLSKESKQSIEEENPTGEVSITNMTQRPSISIGQHDEKT</sequence>
<gene>
    <name evidence="3" type="ORF">AMD01_05975</name>
</gene>
<evidence type="ECO:0000256" key="1">
    <source>
        <dbReference type="SAM" id="Coils"/>
    </source>
</evidence>
<evidence type="ECO:0000313" key="3">
    <source>
        <dbReference type="EMBL" id="KOO47586.1"/>
    </source>
</evidence>
<protein>
    <submittedName>
        <fullName evidence="3">Uncharacterized protein</fullName>
    </submittedName>
</protein>
<dbReference type="RefSeq" id="WP_053400493.1">
    <property type="nucleotide sequence ID" value="NZ_LILC01000007.1"/>
</dbReference>
<dbReference type="OrthoDB" id="2871491at2"/>